<accession>D5WZV9</accession>
<dbReference type="BioCyc" id="TINT75379:TINT_RS05685-MONOMER"/>
<dbReference type="AlphaFoldDB" id="D5WZV9"/>
<dbReference type="InterPro" id="IPR047675">
    <property type="entry name" value="Putative_zinc-bd"/>
</dbReference>
<gene>
    <name evidence="1" type="ordered locus">Tint_1135</name>
</gene>
<sequence length="112" mass="12037">MNNGKVTVRVPTILDLAERLRQIDSAAREADALESRLIEAGVSPEQAERAAEKAFRSGPLCMARTRKGTPCLCIGDGRGGRCKFHGGASTGPRTAEGKRRALAALERYRMGP</sequence>
<dbReference type="NCBIfam" id="NF041373">
    <property type="entry name" value="HGG_STG"/>
    <property type="match status" value="1"/>
</dbReference>
<dbReference type="STRING" id="75379.Tint_1135"/>
<evidence type="ECO:0000313" key="1">
    <source>
        <dbReference type="EMBL" id="ADG30525.1"/>
    </source>
</evidence>
<proteinExistence type="predicted"/>
<dbReference type="EMBL" id="CP002021">
    <property type="protein sequence ID" value="ADG30525.1"/>
    <property type="molecule type" value="Genomic_DNA"/>
</dbReference>
<dbReference type="HOGENOM" id="CLU_2144712_0_0_4"/>
<organism evidence="1">
    <name type="scientific">Thiomonas intermedia (strain K12)</name>
    <name type="common">Thiobacillus intermedius</name>
    <dbReference type="NCBI Taxonomy" id="75379"/>
    <lineage>
        <taxon>Bacteria</taxon>
        <taxon>Pseudomonadati</taxon>
        <taxon>Pseudomonadota</taxon>
        <taxon>Betaproteobacteria</taxon>
        <taxon>Burkholderiales</taxon>
        <taxon>Thiomonas</taxon>
    </lineage>
</organism>
<name>D5WZV9_THIK1</name>
<protein>
    <submittedName>
        <fullName evidence="1">Uncharacterized protein</fullName>
    </submittedName>
</protein>
<dbReference type="KEGG" id="tin:Tint_1135"/>
<reference evidence="1" key="1">
    <citation type="submission" date="2010-04" db="EMBL/GenBank/DDBJ databases">
        <title>Complete sequence of Thiomonas intermedia K12.</title>
        <authorList>
            <consortium name="US DOE Joint Genome Institute"/>
            <person name="Lucas S."/>
            <person name="Copeland A."/>
            <person name="Lapidus A."/>
            <person name="Cheng J.-F."/>
            <person name="Bruce D."/>
            <person name="Goodwin L."/>
            <person name="Pitluck S."/>
            <person name="Davenport K."/>
            <person name="Detter J.C."/>
            <person name="Han C."/>
            <person name="Tapia R."/>
            <person name="Land M."/>
            <person name="Hauser L."/>
            <person name="Kyrpides N."/>
            <person name="Ovchinnikova G."/>
            <person name="Kerfeld C.A."/>
            <person name="Cannon G.C."/>
            <person name="Heinhorst S."/>
            <person name="Woyke T."/>
        </authorList>
    </citation>
    <scope>NUCLEOTIDE SEQUENCE [LARGE SCALE GENOMIC DNA]</scope>
    <source>
        <strain evidence="1">K12</strain>
    </source>
</reference>